<dbReference type="STRING" id="474960.SAMN05216180_1488"/>
<dbReference type="InterPro" id="IPR005760">
    <property type="entry name" value="A/G_AdeGlyc_MutY"/>
</dbReference>
<reference evidence="16 17" key="1">
    <citation type="submission" date="2016-10" db="EMBL/GenBank/DDBJ databases">
        <authorList>
            <person name="de Groot N.N."/>
        </authorList>
    </citation>
    <scope>NUCLEOTIDE SEQUENCE [LARGE SCALE GENOMIC DNA]</scope>
    <source>
        <strain evidence="16 17">CGMCC 1.5070</strain>
    </source>
</reference>
<evidence type="ECO:0000313" key="17">
    <source>
        <dbReference type="Proteomes" id="UP000199158"/>
    </source>
</evidence>
<dbReference type="InterPro" id="IPR000445">
    <property type="entry name" value="HhH_motif"/>
</dbReference>
<dbReference type="FunFam" id="1.10.340.30:FF:000002">
    <property type="entry name" value="Adenine DNA glycosylase"/>
    <property type="match status" value="1"/>
</dbReference>
<dbReference type="GO" id="GO:0006284">
    <property type="term" value="P:base-excision repair"/>
    <property type="evidence" value="ECO:0007669"/>
    <property type="project" value="UniProtKB-UniRule"/>
</dbReference>
<evidence type="ECO:0000256" key="12">
    <source>
        <dbReference type="ARBA" id="ARBA00023204"/>
    </source>
</evidence>
<dbReference type="InterPro" id="IPR003265">
    <property type="entry name" value="HhH-GPD_domain"/>
</dbReference>
<keyword evidence="6" id="KW-0004">4Fe-4S</keyword>
<dbReference type="GO" id="GO:0046872">
    <property type="term" value="F:metal ion binding"/>
    <property type="evidence" value="ECO:0007669"/>
    <property type="project" value="UniProtKB-UniRule"/>
</dbReference>
<gene>
    <name evidence="16" type="ORF">SAMN05216180_1488</name>
</gene>
<keyword evidence="12" id="KW-0234">DNA repair</keyword>
<evidence type="ECO:0000256" key="5">
    <source>
        <dbReference type="ARBA" id="ARBA00022023"/>
    </source>
</evidence>
<accession>A0A1H8AQG4</accession>
<dbReference type="GO" id="GO:0032357">
    <property type="term" value="F:oxidized purine DNA binding"/>
    <property type="evidence" value="ECO:0007669"/>
    <property type="project" value="TreeGrafter"/>
</dbReference>
<evidence type="ECO:0000256" key="8">
    <source>
        <dbReference type="ARBA" id="ARBA00022763"/>
    </source>
</evidence>
<dbReference type="GO" id="GO:0006298">
    <property type="term" value="P:mismatch repair"/>
    <property type="evidence" value="ECO:0007669"/>
    <property type="project" value="TreeGrafter"/>
</dbReference>
<evidence type="ECO:0000256" key="6">
    <source>
        <dbReference type="ARBA" id="ARBA00022485"/>
    </source>
</evidence>
<dbReference type="Pfam" id="PF00633">
    <property type="entry name" value="HHH"/>
    <property type="match status" value="1"/>
</dbReference>
<comment type="cofactor">
    <cofactor evidence="14">
        <name>[4Fe-4S] cluster</name>
        <dbReference type="ChEBI" id="CHEBI:49883"/>
    </cofactor>
    <text evidence="14">Binds 1 [4Fe-4S] cluster.</text>
</comment>
<dbReference type="InterPro" id="IPR023170">
    <property type="entry name" value="HhH_base_excis_C"/>
</dbReference>
<dbReference type="CDD" id="cd03431">
    <property type="entry name" value="NUDIX_DNA_Glycosylase_C-MutY"/>
    <property type="match status" value="1"/>
</dbReference>
<dbReference type="SMART" id="SM00478">
    <property type="entry name" value="ENDO3c"/>
    <property type="match status" value="1"/>
</dbReference>
<evidence type="ECO:0000256" key="10">
    <source>
        <dbReference type="ARBA" id="ARBA00023004"/>
    </source>
</evidence>
<dbReference type="CDD" id="cd00056">
    <property type="entry name" value="ENDO3c"/>
    <property type="match status" value="1"/>
</dbReference>
<sequence>MSIFDDKTTYSLARLHEPLLAWYDTCKREIPWRGASSSYFVWVSEIMLQQTRVEAVRAYFLRFTAALPTLQHLAECDEQTLLKLWEGLGYYNRVRNMQKAAKIVMEQYGGELPRSYELLLTLPGIGEYTAGAIASIAYNIPVPCVDGNVMRVLSRVTANSADITLSSVKKDYQVLAQSMIPMDDSSNSPALQDRSSPRAGDFNQSLMELGATVCVPNGAPLCDVCPIQTQCKAFLSGNPQHYPVKTAKTARKIEKKTIVILMYGDQVLLQKRPNSGLLAGLWEFWSMDGWLNRDELTNALMEQGIFANAIHSLKKAKHIFSHIEWQMQGYLVYLEKLSTIGGGEWVKLTDLRENYALPSALKAYSKELERWVLP</sequence>
<dbReference type="Pfam" id="PF00730">
    <property type="entry name" value="HhH-GPD"/>
    <property type="match status" value="1"/>
</dbReference>
<comment type="catalytic activity">
    <reaction evidence="1 14">
        <text>Hydrolyzes free adenine bases from 7,8-dihydro-8-oxoguanine:adenine mismatched double-stranded DNA, leaving an apurinic site.</text>
        <dbReference type="EC" id="3.2.2.31"/>
    </reaction>
</comment>
<dbReference type="PANTHER" id="PTHR42944">
    <property type="entry name" value="ADENINE DNA GLYCOSYLASE"/>
    <property type="match status" value="1"/>
</dbReference>
<dbReference type="InterPro" id="IPR015797">
    <property type="entry name" value="NUDIX_hydrolase-like_dom_sf"/>
</dbReference>
<protein>
    <recommendedName>
        <fullName evidence="5 14">Adenine DNA glycosylase</fullName>
        <ecNumber evidence="4 14">3.2.2.31</ecNumber>
    </recommendedName>
</protein>
<dbReference type="PROSITE" id="PS01155">
    <property type="entry name" value="ENDONUCLEASE_III_2"/>
    <property type="match status" value="1"/>
</dbReference>
<dbReference type="InterPro" id="IPR044298">
    <property type="entry name" value="MIG/MutY"/>
</dbReference>
<dbReference type="GO" id="GO:0035485">
    <property type="term" value="F:adenine/guanine mispair binding"/>
    <property type="evidence" value="ECO:0007669"/>
    <property type="project" value="TreeGrafter"/>
</dbReference>
<evidence type="ECO:0000256" key="3">
    <source>
        <dbReference type="ARBA" id="ARBA00008343"/>
    </source>
</evidence>
<evidence type="ECO:0000256" key="14">
    <source>
        <dbReference type="RuleBase" id="RU365096"/>
    </source>
</evidence>
<dbReference type="Proteomes" id="UP000199158">
    <property type="component" value="Unassembled WGS sequence"/>
</dbReference>
<evidence type="ECO:0000256" key="2">
    <source>
        <dbReference type="ARBA" id="ARBA00002933"/>
    </source>
</evidence>
<dbReference type="GO" id="GO:0034039">
    <property type="term" value="F:8-oxo-7,8-dihydroguanine DNA N-glycosylase activity"/>
    <property type="evidence" value="ECO:0007669"/>
    <property type="project" value="TreeGrafter"/>
</dbReference>
<dbReference type="SUPFAM" id="SSF55811">
    <property type="entry name" value="Nudix"/>
    <property type="match status" value="1"/>
</dbReference>
<dbReference type="Pfam" id="PF14815">
    <property type="entry name" value="NUDIX_4"/>
    <property type="match status" value="1"/>
</dbReference>
<dbReference type="InterPro" id="IPR029119">
    <property type="entry name" value="MutY_C"/>
</dbReference>
<dbReference type="Gene3D" id="3.90.79.10">
    <property type="entry name" value="Nucleoside Triphosphate Pyrophosphohydrolase"/>
    <property type="match status" value="1"/>
</dbReference>
<dbReference type="EC" id="3.2.2.31" evidence="4 14"/>
<evidence type="ECO:0000256" key="13">
    <source>
        <dbReference type="ARBA" id="ARBA00023295"/>
    </source>
</evidence>
<dbReference type="GO" id="GO:0051539">
    <property type="term" value="F:4 iron, 4 sulfur cluster binding"/>
    <property type="evidence" value="ECO:0007669"/>
    <property type="project" value="UniProtKB-UniRule"/>
</dbReference>
<name>A0A1H8AQG4_9FIRM</name>
<keyword evidence="11" id="KW-0411">Iron-sulfur</keyword>
<dbReference type="RefSeq" id="WP_092753161.1">
    <property type="nucleotide sequence ID" value="NZ_FOCG01000001.1"/>
</dbReference>
<evidence type="ECO:0000256" key="7">
    <source>
        <dbReference type="ARBA" id="ARBA00022723"/>
    </source>
</evidence>
<proteinExistence type="inferred from homology"/>
<comment type="function">
    <text evidence="2">Adenine glycosylase active on G-A mispairs. MutY also corrects error-prone DNA synthesis past GO lesions which are due to the oxidatively damaged form of guanine: 7,8-dihydro-8-oxoguanine (8-oxo-dGTP).</text>
</comment>
<keyword evidence="9" id="KW-0378">Hydrolase</keyword>
<keyword evidence="17" id="KW-1185">Reference proteome</keyword>
<dbReference type="InterPro" id="IPR004036">
    <property type="entry name" value="Endonuclease-III-like_CS2"/>
</dbReference>
<keyword evidence="13 14" id="KW-0326">Glycosidase</keyword>
<keyword evidence="8 14" id="KW-0227">DNA damage</keyword>
<keyword evidence="7" id="KW-0479">Metal-binding</keyword>
<dbReference type="PANTHER" id="PTHR42944:SF1">
    <property type="entry name" value="ADENINE DNA GLYCOSYLASE"/>
    <property type="match status" value="1"/>
</dbReference>
<dbReference type="AlphaFoldDB" id="A0A1H8AQG4"/>
<evidence type="ECO:0000313" key="16">
    <source>
        <dbReference type="EMBL" id="SEM72971.1"/>
    </source>
</evidence>
<evidence type="ECO:0000256" key="4">
    <source>
        <dbReference type="ARBA" id="ARBA00012045"/>
    </source>
</evidence>
<dbReference type="Gene3D" id="1.10.1670.10">
    <property type="entry name" value="Helix-hairpin-Helix base-excision DNA repair enzymes (C-terminal)"/>
    <property type="match status" value="1"/>
</dbReference>
<dbReference type="OrthoDB" id="9802365at2"/>
<evidence type="ECO:0000256" key="9">
    <source>
        <dbReference type="ARBA" id="ARBA00022801"/>
    </source>
</evidence>
<dbReference type="NCBIfam" id="TIGR01084">
    <property type="entry name" value="mutY"/>
    <property type="match status" value="1"/>
</dbReference>
<dbReference type="GO" id="GO:0000701">
    <property type="term" value="F:purine-specific mismatch base pair DNA N-glycosylase activity"/>
    <property type="evidence" value="ECO:0007669"/>
    <property type="project" value="UniProtKB-EC"/>
</dbReference>
<evidence type="ECO:0000256" key="11">
    <source>
        <dbReference type="ARBA" id="ARBA00023014"/>
    </source>
</evidence>
<dbReference type="InterPro" id="IPR011257">
    <property type="entry name" value="DNA_glycosylase"/>
</dbReference>
<comment type="similarity">
    <text evidence="3 14">Belongs to the Nth/MutY family.</text>
</comment>
<feature type="domain" description="HhH-GPD" evidence="15">
    <location>
        <begin position="47"/>
        <end position="212"/>
    </location>
</feature>
<dbReference type="Gene3D" id="1.10.340.30">
    <property type="entry name" value="Hypothetical protein, domain 2"/>
    <property type="match status" value="1"/>
</dbReference>
<evidence type="ECO:0000259" key="15">
    <source>
        <dbReference type="SMART" id="SM00478"/>
    </source>
</evidence>
<evidence type="ECO:0000256" key="1">
    <source>
        <dbReference type="ARBA" id="ARBA00000843"/>
    </source>
</evidence>
<keyword evidence="10 14" id="KW-0408">Iron</keyword>
<organism evidence="16 17">
    <name type="scientific">Hydrogenoanaerobacterium saccharovorans</name>
    <dbReference type="NCBI Taxonomy" id="474960"/>
    <lineage>
        <taxon>Bacteria</taxon>
        <taxon>Bacillati</taxon>
        <taxon>Bacillota</taxon>
        <taxon>Clostridia</taxon>
        <taxon>Eubacteriales</taxon>
        <taxon>Oscillospiraceae</taxon>
        <taxon>Hydrogenoanaerobacterium</taxon>
    </lineage>
</organism>
<dbReference type="EMBL" id="FOCG01000001">
    <property type="protein sequence ID" value="SEM72971.1"/>
    <property type="molecule type" value="Genomic_DNA"/>
</dbReference>
<dbReference type="SUPFAM" id="SSF48150">
    <property type="entry name" value="DNA-glycosylase"/>
    <property type="match status" value="1"/>
</dbReference>